<protein>
    <submittedName>
        <fullName evidence="1">Uncharacterized protein</fullName>
    </submittedName>
</protein>
<evidence type="ECO:0000313" key="1">
    <source>
        <dbReference type="EMBL" id="SVC93539.1"/>
    </source>
</evidence>
<dbReference type="AlphaFoldDB" id="A0A382R737"/>
<dbReference type="EMBL" id="UINC01119603">
    <property type="protein sequence ID" value="SVC93539.1"/>
    <property type="molecule type" value="Genomic_DNA"/>
</dbReference>
<accession>A0A382R737</accession>
<sequence length="60" mass="7037">MFFEEKLEEAHDILDKAVAILLKEAVINFEMDVNNWPNYHSNDEELLCDLCDIQAKIIEL</sequence>
<name>A0A382R737_9ZZZZ</name>
<organism evidence="1">
    <name type="scientific">marine metagenome</name>
    <dbReference type="NCBI Taxonomy" id="408172"/>
    <lineage>
        <taxon>unclassified sequences</taxon>
        <taxon>metagenomes</taxon>
        <taxon>ecological metagenomes</taxon>
    </lineage>
</organism>
<feature type="non-terminal residue" evidence="1">
    <location>
        <position position="60"/>
    </location>
</feature>
<gene>
    <name evidence="1" type="ORF">METZ01_LOCUS346393</name>
</gene>
<proteinExistence type="predicted"/>
<reference evidence="1" key="1">
    <citation type="submission" date="2018-05" db="EMBL/GenBank/DDBJ databases">
        <authorList>
            <person name="Lanie J.A."/>
            <person name="Ng W.-L."/>
            <person name="Kazmierczak K.M."/>
            <person name="Andrzejewski T.M."/>
            <person name="Davidsen T.M."/>
            <person name="Wayne K.J."/>
            <person name="Tettelin H."/>
            <person name="Glass J.I."/>
            <person name="Rusch D."/>
            <person name="Podicherti R."/>
            <person name="Tsui H.-C.T."/>
            <person name="Winkler M.E."/>
        </authorList>
    </citation>
    <scope>NUCLEOTIDE SEQUENCE</scope>
</reference>